<accession>A0A261EW09</accession>
<dbReference type="InterPro" id="IPR000653">
    <property type="entry name" value="DegT/StrS_aminotransferase"/>
</dbReference>
<dbReference type="EMBL" id="MWWS01000002">
    <property type="protein sequence ID" value="OZG50846.1"/>
    <property type="molecule type" value="Genomic_DNA"/>
</dbReference>
<evidence type="ECO:0000313" key="2">
    <source>
        <dbReference type="EMBL" id="OZG50846.1"/>
    </source>
</evidence>
<comment type="caution">
    <text evidence="2">The sequence shown here is derived from an EMBL/GenBank/DDBJ whole genome shotgun (WGS) entry which is preliminary data.</text>
</comment>
<comment type="cofactor">
    <cofactor evidence="1">
        <name>pyridoxal 5'-phosphate</name>
        <dbReference type="ChEBI" id="CHEBI:597326"/>
    </cofactor>
</comment>
<dbReference type="Gene3D" id="3.90.1150.10">
    <property type="entry name" value="Aspartate Aminotransferase, domain 1"/>
    <property type="match status" value="1"/>
</dbReference>
<reference evidence="2 3" key="1">
    <citation type="journal article" date="2017" name="BMC Genomics">
        <title>Comparative genomic and phylogenomic analyses of the Bifidobacteriaceae family.</title>
        <authorList>
            <person name="Lugli G.A."/>
            <person name="Milani C."/>
            <person name="Turroni F."/>
            <person name="Duranti S."/>
            <person name="Mancabelli L."/>
            <person name="Mangifesta M."/>
            <person name="Ferrario C."/>
            <person name="Modesto M."/>
            <person name="Mattarelli P."/>
            <person name="Jiri K."/>
            <person name="van Sinderen D."/>
            <person name="Ventura M."/>
        </authorList>
    </citation>
    <scope>NUCLEOTIDE SEQUENCE [LARGE SCALE GENOMIC DNA]</scope>
    <source>
        <strain evidence="2 3">DSM 22924</strain>
    </source>
</reference>
<keyword evidence="3" id="KW-1185">Reference proteome</keyword>
<dbReference type="PANTHER" id="PTHR30244">
    <property type="entry name" value="TRANSAMINASE"/>
    <property type="match status" value="1"/>
</dbReference>
<name>A0A261EW09_9BIFI</name>
<dbReference type="SUPFAM" id="SSF53383">
    <property type="entry name" value="PLP-dependent transferases"/>
    <property type="match status" value="1"/>
</dbReference>
<dbReference type="InterPro" id="IPR015421">
    <property type="entry name" value="PyrdxlP-dep_Trfase_major"/>
</dbReference>
<dbReference type="Proteomes" id="UP000216004">
    <property type="component" value="Unassembled WGS sequence"/>
</dbReference>
<organism evidence="2 3">
    <name type="scientific">Bombiscardovia coagulans</name>
    <dbReference type="NCBI Taxonomy" id="686666"/>
    <lineage>
        <taxon>Bacteria</taxon>
        <taxon>Bacillati</taxon>
        <taxon>Actinomycetota</taxon>
        <taxon>Actinomycetes</taxon>
        <taxon>Bifidobacteriales</taxon>
        <taxon>Bifidobacteriaceae</taxon>
        <taxon>Bombiscardovia</taxon>
    </lineage>
</organism>
<protein>
    <submittedName>
        <fullName evidence="2">DegT/dnrJ/eryC1/strS aminotransferase</fullName>
    </submittedName>
</protein>
<evidence type="ECO:0000313" key="3">
    <source>
        <dbReference type="Proteomes" id="UP000216004"/>
    </source>
</evidence>
<sequence length="267" mass="29774">MLVQQDVEKEIKANHPRAAIITHFFGNIVDISATCGCMDETFLIEDGGQALGAFYDDRPVGSYSDVGSFACSNKKLVTAGQGGLNVCDDERLNEAMRVYSHHGKNSDGNEVIPGYNFRGGEMEAVLASHALSDIKERVTSRNAAARIFQDRFDQAGIKYAVPFSEVDCKPAWFDIPVILDKEWGGYRDELLKALVAEGVPAWKYSSLICTPWIRAYMSYHGWWDDATEALMEREKKLWDRVFVIGTQFTEDEATILADRIVGVLTGK</sequence>
<evidence type="ECO:0000256" key="1">
    <source>
        <dbReference type="ARBA" id="ARBA00001933"/>
    </source>
</evidence>
<keyword evidence="2" id="KW-0032">Aminotransferase</keyword>
<dbReference type="Pfam" id="PF01041">
    <property type="entry name" value="DegT_DnrJ_EryC1"/>
    <property type="match status" value="1"/>
</dbReference>
<dbReference type="InterPro" id="IPR015422">
    <property type="entry name" value="PyrdxlP-dep_Trfase_small"/>
</dbReference>
<dbReference type="AlphaFoldDB" id="A0A261EW09"/>
<keyword evidence="2" id="KW-0808">Transferase</keyword>
<dbReference type="GO" id="GO:0000271">
    <property type="term" value="P:polysaccharide biosynthetic process"/>
    <property type="evidence" value="ECO:0007669"/>
    <property type="project" value="TreeGrafter"/>
</dbReference>
<dbReference type="Gene3D" id="3.40.640.10">
    <property type="entry name" value="Type I PLP-dependent aspartate aminotransferase-like (Major domain)"/>
    <property type="match status" value="1"/>
</dbReference>
<dbReference type="InterPro" id="IPR015424">
    <property type="entry name" value="PyrdxlP-dep_Trfase"/>
</dbReference>
<dbReference type="PANTHER" id="PTHR30244:SF34">
    <property type="entry name" value="DTDP-4-AMINO-4,6-DIDEOXYGALACTOSE TRANSAMINASE"/>
    <property type="match status" value="1"/>
</dbReference>
<dbReference type="GO" id="GO:0008483">
    <property type="term" value="F:transaminase activity"/>
    <property type="evidence" value="ECO:0007669"/>
    <property type="project" value="UniProtKB-KW"/>
</dbReference>
<dbReference type="GO" id="GO:0030170">
    <property type="term" value="F:pyridoxal phosphate binding"/>
    <property type="evidence" value="ECO:0007669"/>
    <property type="project" value="TreeGrafter"/>
</dbReference>
<gene>
    <name evidence="2" type="ORF">BOCO_0032</name>
</gene>
<proteinExistence type="predicted"/>